<name>A0A836C2T2_9CHLO</name>
<evidence type="ECO:0000313" key="2">
    <source>
        <dbReference type="Proteomes" id="UP000612055"/>
    </source>
</evidence>
<dbReference type="Proteomes" id="UP000612055">
    <property type="component" value="Unassembled WGS sequence"/>
</dbReference>
<accession>A0A836C2T2</accession>
<organism evidence="1 2">
    <name type="scientific">Edaphochlamys debaryana</name>
    <dbReference type="NCBI Taxonomy" id="47281"/>
    <lineage>
        <taxon>Eukaryota</taxon>
        <taxon>Viridiplantae</taxon>
        <taxon>Chlorophyta</taxon>
        <taxon>core chlorophytes</taxon>
        <taxon>Chlorophyceae</taxon>
        <taxon>CS clade</taxon>
        <taxon>Chlamydomonadales</taxon>
        <taxon>Chlamydomonadales incertae sedis</taxon>
        <taxon>Edaphochlamys</taxon>
    </lineage>
</organism>
<gene>
    <name evidence="1" type="ORF">HYH03_003858</name>
</gene>
<reference evidence="1" key="1">
    <citation type="journal article" date="2020" name="bioRxiv">
        <title>Comparative genomics of Chlamydomonas.</title>
        <authorList>
            <person name="Craig R.J."/>
            <person name="Hasan A.R."/>
            <person name="Ness R.W."/>
            <person name="Keightley P.D."/>
        </authorList>
    </citation>
    <scope>NUCLEOTIDE SEQUENCE</scope>
    <source>
        <strain evidence="1">CCAP 11/70</strain>
    </source>
</reference>
<evidence type="ECO:0000313" key="1">
    <source>
        <dbReference type="EMBL" id="KAG2498100.1"/>
    </source>
</evidence>
<proteinExistence type="predicted"/>
<sequence length="111" mass="12789">MAGRIGRTVRRERTRKRREVFEQAVKYGLSWQYKIVNDPSATTVVATFTTATGGPPVALDVIMWLNSRREALVIKPDLVDKDESDKDERVLVKELEDMNVTRRDENEWLPG</sequence>
<protein>
    <submittedName>
        <fullName evidence="1">Uncharacterized protein</fullName>
    </submittedName>
</protein>
<comment type="caution">
    <text evidence="1">The sequence shown here is derived from an EMBL/GenBank/DDBJ whole genome shotgun (WGS) entry which is preliminary data.</text>
</comment>
<dbReference type="EMBL" id="JAEHOE010000011">
    <property type="protein sequence ID" value="KAG2498100.1"/>
    <property type="molecule type" value="Genomic_DNA"/>
</dbReference>
<keyword evidence="2" id="KW-1185">Reference proteome</keyword>
<dbReference type="AlphaFoldDB" id="A0A836C2T2"/>